<evidence type="ECO:0000313" key="3">
    <source>
        <dbReference type="Proteomes" id="UP001186944"/>
    </source>
</evidence>
<dbReference type="EMBL" id="VSWD01000001">
    <property type="protein sequence ID" value="KAK3108366.1"/>
    <property type="molecule type" value="Genomic_DNA"/>
</dbReference>
<evidence type="ECO:0000313" key="2">
    <source>
        <dbReference type="EMBL" id="KAK3108366.1"/>
    </source>
</evidence>
<organism evidence="2 3">
    <name type="scientific">Pinctada imbricata</name>
    <name type="common">Atlantic pearl-oyster</name>
    <name type="synonym">Pinctada martensii</name>
    <dbReference type="NCBI Taxonomy" id="66713"/>
    <lineage>
        <taxon>Eukaryota</taxon>
        <taxon>Metazoa</taxon>
        <taxon>Spiralia</taxon>
        <taxon>Lophotrochozoa</taxon>
        <taxon>Mollusca</taxon>
        <taxon>Bivalvia</taxon>
        <taxon>Autobranchia</taxon>
        <taxon>Pteriomorphia</taxon>
        <taxon>Pterioida</taxon>
        <taxon>Pterioidea</taxon>
        <taxon>Pteriidae</taxon>
        <taxon>Pinctada</taxon>
    </lineage>
</organism>
<feature type="compositionally biased region" description="Polar residues" evidence="1">
    <location>
        <begin position="1"/>
        <end position="11"/>
    </location>
</feature>
<feature type="compositionally biased region" description="Low complexity" evidence="1">
    <location>
        <begin position="79"/>
        <end position="101"/>
    </location>
</feature>
<accession>A0AA88YUS6</accession>
<sequence>MDSTVGASGSANMVRDASQSRSRTGGGSTISLSNRNAMRSLIGAPILTVERTGDTFRVSSPGLFLGGNAQFGGGILDQSMTSTSMTSQSSGNNLGSSGTASRSIVTGNTGTNRQFSSSNKILDGTVSSDLLITSPNMAQGGLSGLGSDFRSQSEGPVYTQTLRQNGQDIQYDKLMTELYSTSQMQDFTARTHGVNETTIAMDEACESICLRGRNACLRQHNCTFYQQCYPVAGKCMCPVRRCPWGTLFSEDHEMCIAASAVNCRRECPLVKDKNNPSFYYFKNYELHYPMKCAPGTVFDDVDCTCIYSDTVTGAYKQTTRTLTRRILHGCGPILYIDFSNGTIDNRVIGVPIYYEGVRAFSTNSGGEHGNFNGGSFIRVPVFKGQSPKYWAVRVRFLTPGDSGPNTQVLLGDCHFASTIGTDTQGLDHQSPSFAMLINRKKGVLYIWASAYDAGFQSVVMEVPIKFERWNDVQLLFNGETIEARVKDLSTEKETRDLQPLKGRLGTILEPLRIGGCSRFDSFHGYIDLHRIDNSENQKPKAYKIRIKQKPKHNKQKPPPYEKKRTPDMRVRPGAQEE</sequence>
<proteinExistence type="predicted"/>
<dbReference type="Proteomes" id="UP001186944">
    <property type="component" value="Unassembled WGS sequence"/>
</dbReference>
<protein>
    <submittedName>
        <fullName evidence="2">Uncharacterized protein</fullName>
    </submittedName>
</protein>
<feature type="region of interest" description="Disordered" evidence="1">
    <location>
        <begin position="79"/>
        <end position="118"/>
    </location>
</feature>
<keyword evidence="3" id="KW-1185">Reference proteome</keyword>
<gene>
    <name evidence="2" type="ORF">FSP39_006475</name>
</gene>
<feature type="region of interest" description="Disordered" evidence="1">
    <location>
        <begin position="1"/>
        <end position="32"/>
    </location>
</feature>
<feature type="compositionally biased region" description="Low complexity" evidence="1">
    <location>
        <begin position="19"/>
        <end position="32"/>
    </location>
</feature>
<evidence type="ECO:0000256" key="1">
    <source>
        <dbReference type="SAM" id="MobiDB-lite"/>
    </source>
</evidence>
<reference evidence="2" key="1">
    <citation type="submission" date="2019-08" db="EMBL/GenBank/DDBJ databases">
        <title>The improved chromosome-level genome for the pearl oyster Pinctada fucata martensii using PacBio sequencing and Hi-C.</title>
        <authorList>
            <person name="Zheng Z."/>
        </authorList>
    </citation>
    <scope>NUCLEOTIDE SEQUENCE</scope>
    <source>
        <strain evidence="2">ZZ-2019</strain>
        <tissue evidence="2">Adductor muscle</tissue>
    </source>
</reference>
<feature type="compositionally biased region" description="Basic and acidic residues" evidence="1">
    <location>
        <begin position="559"/>
        <end position="570"/>
    </location>
</feature>
<feature type="compositionally biased region" description="Polar residues" evidence="1">
    <location>
        <begin position="102"/>
        <end position="118"/>
    </location>
</feature>
<feature type="compositionally biased region" description="Basic residues" evidence="1">
    <location>
        <begin position="545"/>
        <end position="555"/>
    </location>
</feature>
<name>A0AA88YUS6_PINIB</name>
<comment type="caution">
    <text evidence="2">The sequence shown here is derived from an EMBL/GenBank/DDBJ whole genome shotgun (WGS) entry which is preliminary data.</text>
</comment>
<dbReference type="AlphaFoldDB" id="A0AA88YUS6"/>
<feature type="region of interest" description="Disordered" evidence="1">
    <location>
        <begin position="545"/>
        <end position="577"/>
    </location>
</feature>